<dbReference type="EMBL" id="PDEQ01000002">
    <property type="protein sequence ID" value="PEN14288.1"/>
    <property type="molecule type" value="Genomic_DNA"/>
</dbReference>
<dbReference type="RefSeq" id="WP_098074467.1">
    <property type="nucleotide sequence ID" value="NZ_PDEQ01000002.1"/>
</dbReference>
<accession>A0A2A8D0W3</accession>
<evidence type="ECO:0000313" key="2">
    <source>
        <dbReference type="Proteomes" id="UP000220102"/>
    </source>
</evidence>
<sequence length="224" mass="25131">MITHNRLSDLDREELSEQLHPLIEPSYEDGWPLIRREVEQATDLYRLWESGDIHSFFLVAWHELEVEGRQRPAVYMGLSATDSSAKNTGRVRGLYARFIVDARRREDQLGMNVICWGTAATPSSVHAVQTLWTGAEPGVAGAYTEEGAQIARAIRRYKGAERAASEHPFVLKNEAPSTRYSTVERQRIDAVKEKHNFTLLDDLGVDEACGDRLLLVASLPGTVV</sequence>
<evidence type="ECO:0000313" key="1">
    <source>
        <dbReference type="EMBL" id="PEN14288.1"/>
    </source>
</evidence>
<reference evidence="1 2" key="1">
    <citation type="submission" date="2017-10" db="EMBL/GenBank/DDBJ databases">
        <title>Draft genome of Longibacter Salinarum.</title>
        <authorList>
            <person name="Goh K.M."/>
            <person name="Shamsir M.S."/>
            <person name="Lim S.W."/>
        </authorList>
    </citation>
    <scope>NUCLEOTIDE SEQUENCE [LARGE SCALE GENOMIC DNA]</scope>
    <source>
        <strain evidence="1 2">KCTC 52045</strain>
    </source>
</reference>
<protein>
    <recommendedName>
        <fullName evidence="3">GNAT family N-acetyltransferase</fullName>
    </recommendedName>
</protein>
<organism evidence="1 2">
    <name type="scientific">Longibacter salinarum</name>
    <dbReference type="NCBI Taxonomy" id="1850348"/>
    <lineage>
        <taxon>Bacteria</taxon>
        <taxon>Pseudomonadati</taxon>
        <taxon>Rhodothermota</taxon>
        <taxon>Rhodothermia</taxon>
        <taxon>Rhodothermales</taxon>
        <taxon>Salisaetaceae</taxon>
        <taxon>Longibacter</taxon>
    </lineage>
</organism>
<dbReference type="Proteomes" id="UP000220102">
    <property type="component" value="Unassembled WGS sequence"/>
</dbReference>
<keyword evidence="2" id="KW-1185">Reference proteome</keyword>
<comment type="caution">
    <text evidence="1">The sequence shown here is derived from an EMBL/GenBank/DDBJ whole genome shotgun (WGS) entry which is preliminary data.</text>
</comment>
<evidence type="ECO:0008006" key="3">
    <source>
        <dbReference type="Google" id="ProtNLM"/>
    </source>
</evidence>
<dbReference type="AlphaFoldDB" id="A0A2A8D0W3"/>
<proteinExistence type="predicted"/>
<gene>
    <name evidence="1" type="ORF">CRI94_04415</name>
</gene>
<name>A0A2A8D0W3_9BACT</name>